<comment type="caution">
    <text evidence="1">The sequence shown here is derived from an EMBL/GenBank/DDBJ whole genome shotgun (WGS) entry which is preliminary data.</text>
</comment>
<dbReference type="Proteomes" id="UP000403266">
    <property type="component" value="Unassembled WGS sequence"/>
</dbReference>
<dbReference type="EMBL" id="VOSK01000607">
    <property type="protein sequence ID" value="MPR31269.1"/>
    <property type="molecule type" value="Genomic_DNA"/>
</dbReference>
<dbReference type="RefSeq" id="WP_152718458.1">
    <property type="nucleotide sequence ID" value="NZ_VOSJ01000312.1"/>
</dbReference>
<dbReference type="Gene3D" id="3.30.450.20">
    <property type="entry name" value="PAS domain"/>
    <property type="match status" value="1"/>
</dbReference>
<proteinExistence type="predicted"/>
<accession>A0A5N7MXM9</accession>
<dbReference type="SUPFAM" id="SSF55785">
    <property type="entry name" value="PYP-like sensor domain (PAS domain)"/>
    <property type="match status" value="1"/>
</dbReference>
<evidence type="ECO:0008006" key="3">
    <source>
        <dbReference type="Google" id="ProtNLM"/>
    </source>
</evidence>
<dbReference type="InterPro" id="IPR035965">
    <property type="entry name" value="PAS-like_dom_sf"/>
</dbReference>
<name>A0A5N7MXM9_9HYPH</name>
<gene>
    <name evidence="1" type="ORF">FS320_41920</name>
</gene>
<keyword evidence="2" id="KW-1185">Reference proteome</keyword>
<evidence type="ECO:0000313" key="1">
    <source>
        <dbReference type="EMBL" id="MPR31269.1"/>
    </source>
</evidence>
<sequence>MSGTILCVNPFVAVQLGYTVGKRTGRSVLGLFHEADRETSRETHMELTHVNRVTTVGQQAALIVPEVDLPSEATA</sequence>
<organism evidence="1 2">
    <name type="scientific">Microvirga tunisiensis</name>
    <dbReference type="NCBI Taxonomy" id="2108360"/>
    <lineage>
        <taxon>Bacteria</taxon>
        <taxon>Pseudomonadati</taxon>
        <taxon>Pseudomonadota</taxon>
        <taxon>Alphaproteobacteria</taxon>
        <taxon>Hyphomicrobiales</taxon>
        <taxon>Methylobacteriaceae</taxon>
        <taxon>Microvirga</taxon>
    </lineage>
</organism>
<protein>
    <recommendedName>
        <fullName evidence="3">PAS domain-containing protein</fullName>
    </recommendedName>
</protein>
<reference evidence="1 2" key="1">
    <citation type="journal article" date="2019" name="Syst. Appl. Microbiol.">
        <title>Microvirga tunisiensis sp. nov., a root nodule symbiotic bacterium isolated from Lupinus micranthus and L. luteus grown in Northern Tunisia.</title>
        <authorList>
            <person name="Msaddak A."/>
            <person name="Rejili M."/>
            <person name="Duran D."/>
            <person name="Mars M."/>
            <person name="Palacios J.M."/>
            <person name="Ruiz-Argueso T."/>
            <person name="Rey L."/>
            <person name="Imperial J."/>
        </authorList>
    </citation>
    <scope>NUCLEOTIDE SEQUENCE [LARGE SCALE GENOMIC DNA]</scope>
    <source>
        <strain evidence="1 2">Lmie10</strain>
    </source>
</reference>
<evidence type="ECO:0000313" key="2">
    <source>
        <dbReference type="Proteomes" id="UP000403266"/>
    </source>
</evidence>
<dbReference type="AlphaFoldDB" id="A0A5N7MXM9"/>